<dbReference type="InterPro" id="IPR020846">
    <property type="entry name" value="MFS_dom"/>
</dbReference>
<accession>A0ABN2SM18</accession>
<feature type="transmembrane region" description="Helical" evidence="6">
    <location>
        <begin position="41"/>
        <end position="65"/>
    </location>
</feature>
<keyword evidence="2 6" id="KW-0812">Transmembrane</keyword>
<evidence type="ECO:0000259" key="7">
    <source>
        <dbReference type="PROSITE" id="PS50850"/>
    </source>
</evidence>
<evidence type="ECO:0000256" key="2">
    <source>
        <dbReference type="ARBA" id="ARBA00022692"/>
    </source>
</evidence>
<feature type="transmembrane region" description="Helical" evidence="6">
    <location>
        <begin position="449"/>
        <end position="471"/>
    </location>
</feature>
<feature type="transmembrane region" description="Helical" evidence="6">
    <location>
        <begin position="290"/>
        <end position="312"/>
    </location>
</feature>
<feature type="transmembrane region" description="Helical" evidence="6">
    <location>
        <begin position="420"/>
        <end position="443"/>
    </location>
</feature>
<dbReference type="SUPFAM" id="SSF103473">
    <property type="entry name" value="MFS general substrate transporter"/>
    <property type="match status" value="1"/>
</dbReference>
<dbReference type="PANTHER" id="PTHR23501:SF154">
    <property type="entry name" value="MULTIDRUG-EFFLUX TRANSPORTER RV1634-RELATED"/>
    <property type="match status" value="1"/>
</dbReference>
<feature type="transmembrane region" description="Helical" evidence="6">
    <location>
        <begin position="138"/>
        <end position="156"/>
    </location>
</feature>
<evidence type="ECO:0000256" key="4">
    <source>
        <dbReference type="ARBA" id="ARBA00023136"/>
    </source>
</evidence>
<feature type="domain" description="Major facilitator superfamily (MFS) profile" evidence="7">
    <location>
        <begin position="44"/>
        <end position="476"/>
    </location>
</feature>
<dbReference type="InterPro" id="IPR036259">
    <property type="entry name" value="MFS_trans_sf"/>
</dbReference>
<dbReference type="EMBL" id="BAAAOH010000001">
    <property type="protein sequence ID" value="GAA1988030.1"/>
    <property type="molecule type" value="Genomic_DNA"/>
</dbReference>
<dbReference type="Pfam" id="PF07690">
    <property type="entry name" value="MFS_1"/>
    <property type="match status" value="2"/>
</dbReference>
<dbReference type="Gene3D" id="1.20.1250.20">
    <property type="entry name" value="MFS general substrate transporter like domains"/>
    <property type="match status" value="2"/>
</dbReference>
<keyword evidence="4 6" id="KW-0472">Membrane</keyword>
<evidence type="ECO:0000313" key="9">
    <source>
        <dbReference type="Proteomes" id="UP001500326"/>
    </source>
</evidence>
<feature type="transmembrane region" description="Helical" evidence="6">
    <location>
        <begin position="106"/>
        <end position="126"/>
    </location>
</feature>
<evidence type="ECO:0000256" key="1">
    <source>
        <dbReference type="ARBA" id="ARBA00004651"/>
    </source>
</evidence>
<dbReference type="PRINTS" id="PR01036">
    <property type="entry name" value="TCRTETB"/>
</dbReference>
<keyword evidence="3 6" id="KW-1133">Transmembrane helix</keyword>
<comment type="caution">
    <text evidence="8">The sequence shown here is derived from an EMBL/GenBank/DDBJ whole genome shotgun (WGS) entry which is preliminary data.</text>
</comment>
<feature type="transmembrane region" description="Helical" evidence="6">
    <location>
        <begin position="324"/>
        <end position="343"/>
    </location>
</feature>
<evidence type="ECO:0000256" key="3">
    <source>
        <dbReference type="ARBA" id="ARBA00022989"/>
    </source>
</evidence>
<keyword evidence="9" id="KW-1185">Reference proteome</keyword>
<dbReference type="PANTHER" id="PTHR23501">
    <property type="entry name" value="MAJOR FACILITATOR SUPERFAMILY"/>
    <property type="match status" value="1"/>
</dbReference>
<feature type="transmembrane region" description="Helical" evidence="6">
    <location>
        <begin position="258"/>
        <end position="278"/>
    </location>
</feature>
<dbReference type="PROSITE" id="PS50850">
    <property type="entry name" value="MFS"/>
    <property type="match status" value="1"/>
</dbReference>
<organism evidence="8 9">
    <name type="scientific">Microbacterium pumilum</name>
    <dbReference type="NCBI Taxonomy" id="344165"/>
    <lineage>
        <taxon>Bacteria</taxon>
        <taxon>Bacillati</taxon>
        <taxon>Actinomycetota</taxon>
        <taxon>Actinomycetes</taxon>
        <taxon>Micrococcales</taxon>
        <taxon>Microbacteriaceae</taxon>
        <taxon>Microbacterium</taxon>
    </lineage>
</organism>
<evidence type="ECO:0000256" key="6">
    <source>
        <dbReference type="SAM" id="Phobius"/>
    </source>
</evidence>
<dbReference type="InterPro" id="IPR011701">
    <property type="entry name" value="MFS"/>
</dbReference>
<gene>
    <name evidence="8" type="ORF">GCM10009777_23450</name>
</gene>
<evidence type="ECO:0000313" key="8">
    <source>
        <dbReference type="EMBL" id="GAA1988030.1"/>
    </source>
</evidence>
<protein>
    <submittedName>
        <fullName evidence="8">MFS transporter</fullName>
    </submittedName>
</protein>
<feature type="compositionally biased region" description="Gly residues" evidence="5">
    <location>
        <begin position="16"/>
        <end position="25"/>
    </location>
</feature>
<evidence type="ECO:0000256" key="5">
    <source>
        <dbReference type="SAM" id="MobiDB-lite"/>
    </source>
</evidence>
<sequence>MTGPIGQPPADWSTGGSTGGGASPAGPGLAGRGGGIWGPSYVWVTVGSAALIFLAAIQSLAVTTVMPVVSADLDGAALYAVAFAGTLATSVIGMVAVGAWCDRSGVLAPLTASVALFVVGLVMAGFAPTMEVLVAGRLIQGLGTGGQTVALYVVVARVYPAAVHGRVFAAYSAAWVVPSLIGPFLAGAVAEYLHWRWVFLGVAILTVAAYTLVVLRLRGLALGTDHPATDRIAPRLACAVAVAVGALLLSLAGSLGPWAWAAVAASVLTIGFASRPLLPRRTLLAGRGLPSVVLMRGLIAGALFGAEIYVPYLLIDEYDFSPTWAGLGLTAAAIAWATAADIQGRFGDRIGNARITLIGIALLFSSLAIAGITALAHLPAAVVIAGWTLAGGGMGLMYPRLTVLTLAYSTPQNQGFNSSALSISDSIGAATTIAAMGLVFTALTATDAAFPAVFALACVLSLLALLPGLRLGHAHEIGGRRPGE</sequence>
<feature type="transmembrane region" description="Helical" evidence="6">
    <location>
        <begin position="355"/>
        <end position="378"/>
    </location>
</feature>
<dbReference type="Proteomes" id="UP001500326">
    <property type="component" value="Unassembled WGS sequence"/>
</dbReference>
<feature type="region of interest" description="Disordered" evidence="5">
    <location>
        <begin position="1"/>
        <end position="25"/>
    </location>
</feature>
<feature type="transmembrane region" description="Helical" evidence="6">
    <location>
        <begin position="236"/>
        <end position="252"/>
    </location>
</feature>
<name>A0ABN2SM18_9MICO</name>
<reference evidence="8 9" key="1">
    <citation type="journal article" date="2019" name="Int. J. Syst. Evol. Microbiol.">
        <title>The Global Catalogue of Microorganisms (GCM) 10K type strain sequencing project: providing services to taxonomists for standard genome sequencing and annotation.</title>
        <authorList>
            <consortium name="The Broad Institute Genomics Platform"/>
            <consortium name="The Broad Institute Genome Sequencing Center for Infectious Disease"/>
            <person name="Wu L."/>
            <person name="Ma J."/>
        </authorList>
    </citation>
    <scope>NUCLEOTIDE SEQUENCE [LARGE SCALE GENOMIC DNA]</scope>
    <source>
        <strain evidence="8 9">JCM 14902</strain>
    </source>
</reference>
<proteinExistence type="predicted"/>
<feature type="transmembrane region" description="Helical" evidence="6">
    <location>
        <begin position="77"/>
        <end position="99"/>
    </location>
</feature>
<comment type="subcellular location">
    <subcellularLocation>
        <location evidence="1">Cell membrane</location>
        <topology evidence="1">Multi-pass membrane protein</topology>
    </subcellularLocation>
</comment>
<feature type="transmembrane region" description="Helical" evidence="6">
    <location>
        <begin position="168"/>
        <end position="189"/>
    </location>
</feature>
<feature type="transmembrane region" description="Helical" evidence="6">
    <location>
        <begin position="384"/>
        <end position="408"/>
    </location>
</feature>
<feature type="transmembrane region" description="Helical" evidence="6">
    <location>
        <begin position="195"/>
        <end position="215"/>
    </location>
</feature>